<evidence type="ECO:0000313" key="2">
    <source>
        <dbReference type="Proteomes" id="UP000054563"/>
    </source>
</evidence>
<dbReference type="VEuPathDB" id="FungiDB:CIHG_02748"/>
<protein>
    <submittedName>
        <fullName evidence="1">Uncharacterized protein</fullName>
    </submittedName>
</protein>
<evidence type="ECO:0000313" key="1">
    <source>
        <dbReference type="EMBL" id="KMU84965.1"/>
    </source>
</evidence>
<reference evidence="2" key="1">
    <citation type="journal article" date="2010" name="Genome Res.">
        <title>Population genomic sequencing of Coccidioides fungi reveals recent hybridization and transposon control.</title>
        <authorList>
            <person name="Neafsey D.E."/>
            <person name="Barker B.M."/>
            <person name="Sharpton T.J."/>
            <person name="Stajich J.E."/>
            <person name="Park D.J."/>
            <person name="Whiston E."/>
            <person name="Hung C.-Y."/>
            <person name="McMahan C."/>
            <person name="White J."/>
            <person name="Sykes S."/>
            <person name="Heiman D."/>
            <person name="Young S."/>
            <person name="Zeng Q."/>
            <person name="Abouelleil A."/>
            <person name="Aftuck L."/>
            <person name="Bessette D."/>
            <person name="Brown A."/>
            <person name="FitzGerald M."/>
            <person name="Lui A."/>
            <person name="Macdonald J.P."/>
            <person name="Priest M."/>
            <person name="Orbach M.J."/>
            <person name="Galgiani J.N."/>
            <person name="Kirkland T.N."/>
            <person name="Cole G.T."/>
            <person name="Birren B.W."/>
            <person name="Henn M.R."/>
            <person name="Taylor J.W."/>
            <person name="Rounsley S.D."/>
        </authorList>
    </citation>
    <scope>NUCLEOTIDE SEQUENCE [LARGE SCALE GENOMIC DNA]</scope>
    <source>
        <strain evidence="2">H538.4</strain>
    </source>
</reference>
<dbReference type="EMBL" id="DS016986">
    <property type="protein sequence ID" value="KMU84965.1"/>
    <property type="molecule type" value="Genomic_DNA"/>
</dbReference>
<accession>A0A0J8RIK9</accession>
<proteinExistence type="predicted"/>
<dbReference type="Proteomes" id="UP000054563">
    <property type="component" value="Unassembled WGS sequence"/>
</dbReference>
<sequence length="177" mass="19195">MLRTADSIPAIYLEPHKQIFKRHRTNHEDPHDTLGIRRHAALYPGSLTSKFTESCSVSNGIRRCCPGSMNMQVTNGKLSGHCCVPVGGSKRDNNDRGEGNIGSNVHITVKDDGGRPCPRGQVAVPVTAEDYDQRIVDLRGQRWKQFEQGGAHNSMGACKARPVAFSGVMGLLVAAGM</sequence>
<dbReference type="eggNOG" id="ENOG502T7JZ">
    <property type="taxonomic scope" value="Eukaryota"/>
</dbReference>
<gene>
    <name evidence="1" type="ORF">CIHG_02748</name>
</gene>
<organism evidence="1 2">
    <name type="scientific">Coccidioides immitis H538.4</name>
    <dbReference type="NCBI Taxonomy" id="396776"/>
    <lineage>
        <taxon>Eukaryota</taxon>
        <taxon>Fungi</taxon>
        <taxon>Dikarya</taxon>
        <taxon>Ascomycota</taxon>
        <taxon>Pezizomycotina</taxon>
        <taxon>Eurotiomycetes</taxon>
        <taxon>Eurotiomycetidae</taxon>
        <taxon>Onygenales</taxon>
        <taxon>Onygenaceae</taxon>
        <taxon>Coccidioides</taxon>
    </lineage>
</organism>
<dbReference type="AlphaFoldDB" id="A0A0J8RIK9"/>
<name>A0A0J8RIK9_COCIT</name>